<sequence>MQWSDTMALRANCPDDGPGTLTLVLSREPLFFKETNPQPRKHTLAVNFRFTNGQASTHRQHVLHCPQGVLNKHFEKLTQFDTRLNFLSQQPEIVMDSPYFVAKAPLFDGSDDMKAHGFVQLETARVPHPSSRIAHYPLSHSHLIEHPGPVGITSGQLLQKFFPPVQ</sequence>
<keyword evidence="3" id="KW-1185">Reference proteome</keyword>
<dbReference type="PANTHER" id="PTHR33494">
    <property type="entry name" value="OS02G0793800 PROTEIN"/>
    <property type="match status" value="1"/>
</dbReference>
<name>A0AA89ARE7_9ASTE</name>
<evidence type="ECO:0000313" key="3">
    <source>
        <dbReference type="Proteomes" id="UP001188597"/>
    </source>
</evidence>
<dbReference type="Proteomes" id="UP001188597">
    <property type="component" value="Unassembled WGS sequence"/>
</dbReference>
<reference evidence="2" key="1">
    <citation type="submission" date="2022-12" db="EMBL/GenBank/DDBJ databases">
        <title>Draft genome assemblies for two species of Escallonia (Escalloniales).</title>
        <authorList>
            <person name="Chanderbali A."/>
            <person name="Dervinis C."/>
            <person name="Anghel I."/>
            <person name="Soltis D."/>
            <person name="Soltis P."/>
            <person name="Zapata F."/>
        </authorList>
    </citation>
    <scope>NUCLEOTIDE SEQUENCE</scope>
    <source>
        <strain evidence="2">UCBG64.0493</strain>
        <tissue evidence="2">Leaf</tissue>
    </source>
</reference>
<proteinExistence type="predicted"/>
<dbReference type="Pfam" id="PF24818">
    <property type="entry name" value="PH_TRF2_HOY1"/>
    <property type="match status" value="1"/>
</dbReference>
<gene>
    <name evidence="2" type="ORF">RJ639_009532</name>
</gene>
<evidence type="ECO:0000313" key="2">
    <source>
        <dbReference type="EMBL" id="KAK3013949.1"/>
    </source>
</evidence>
<dbReference type="InterPro" id="IPR057939">
    <property type="entry name" value="TRF2_HOY1_PH"/>
</dbReference>
<dbReference type="AlphaFoldDB" id="A0AA89ARE7"/>
<comment type="caution">
    <text evidence="2">The sequence shown here is derived from an EMBL/GenBank/DDBJ whole genome shotgun (WGS) entry which is preliminary data.</text>
</comment>
<evidence type="ECO:0000259" key="1">
    <source>
        <dbReference type="Pfam" id="PF24818"/>
    </source>
</evidence>
<organism evidence="2 3">
    <name type="scientific">Escallonia herrerae</name>
    <dbReference type="NCBI Taxonomy" id="1293975"/>
    <lineage>
        <taxon>Eukaryota</taxon>
        <taxon>Viridiplantae</taxon>
        <taxon>Streptophyta</taxon>
        <taxon>Embryophyta</taxon>
        <taxon>Tracheophyta</taxon>
        <taxon>Spermatophyta</taxon>
        <taxon>Magnoliopsida</taxon>
        <taxon>eudicotyledons</taxon>
        <taxon>Gunneridae</taxon>
        <taxon>Pentapetalae</taxon>
        <taxon>asterids</taxon>
        <taxon>campanulids</taxon>
        <taxon>Escalloniales</taxon>
        <taxon>Escalloniaceae</taxon>
        <taxon>Escallonia</taxon>
    </lineage>
</organism>
<feature type="non-terminal residue" evidence="2">
    <location>
        <position position="166"/>
    </location>
</feature>
<dbReference type="EMBL" id="JAVXUP010001258">
    <property type="protein sequence ID" value="KAK3013949.1"/>
    <property type="molecule type" value="Genomic_DNA"/>
</dbReference>
<feature type="domain" description="TRF2/HOY1 PH-like" evidence="1">
    <location>
        <begin position="1"/>
        <end position="71"/>
    </location>
</feature>
<dbReference type="PANTHER" id="PTHR33494:SF27">
    <property type="entry name" value="ATP-DEPENDENT DNA HELICASE"/>
    <property type="match status" value="1"/>
</dbReference>
<protein>
    <recommendedName>
        <fullName evidence="1">TRF2/HOY1 PH-like domain-containing protein</fullName>
    </recommendedName>
</protein>
<accession>A0AA89ARE7</accession>